<keyword evidence="1" id="KW-0805">Transcription regulation</keyword>
<name>A0A1Y0IVW6_9BACL</name>
<evidence type="ECO:0000313" key="8">
    <source>
        <dbReference type="Proteomes" id="UP000195437"/>
    </source>
</evidence>
<feature type="domain" description="CBS" evidence="6">
    <location>
        <begin position="143"/>
        <end position="210"/>
    </location>
</feature>
<dbReference type="Proteomes" id="UP000195437">
    <property type="component" value="Chromosome"/>
</dbReference>
<evidence type="ECO:0000259" key="5">
    <source>
        <dbReference type="PROSITE" id="PS51000"/>
    </source>
</evidence>
<dbReference type="InterPro" id="IPR036390">
    <property type="entry name" value="WH_DNA-bd_sf"/>
</dbReference>
<gene>
    <name evidence="7" type="ORF">CBW65_14280</name>
</gene>
<dbReference type="Gene3D" id="3.10.580.10">
    <property type="entry name" value="CBS-domain"/>
    <property type="match status" value="1"/>
</dbReference>
<dbReference type="PANTHER" id="PTHR43080">
    <property type="entry name" value="CBS DOMAIN-CONTAINING PROTEIN CBSX3, MITOCHONDRIAL"/>
    <property type="match status" value="1"/>
</dbReference>
<keyword evidence="8" id="KW-1185">Reference proteome</keyword>
<dbReference type="PROSITE" id="PS51000">
    <property type="entry name" value="HTH_DEOR_2"/>
    <property type="match status" value="1"/>
</dbReference>
<proteinExistence type="predicted"/>
<evidence type="ECO:0000256" key="1">
    <source>
        <dbReference type="ARBA" id="ARBA00023015"/>
    </source>
</evidence>
<accession>A0A1Y0IVW6</accession>
<sequence>MTKRQGQILEIVREEGPITGEQIAEKLGLTRATLRPDLAILTMAGFLEARPRVGYFYAGKKSGQIFGEQLRKLKVKQYKSVPVVINEEASVYDAIVTMFMEDVGSIFVVKDGGILSGVISRKDLLKVAIGNQETQKVPVSLTMTRMPNIVTLSLEDSVYEAAKRLIDYAIDSIPVVRPLDDAGKQLEVVGRFTKTTIAKIFVELGEINEV</sequence>
<dbReference type="SUPFAM" id="SSF46785">
    <property type="entry name" value="Winged helix' DNA-binding domain"/>
    <property type="match status" value="1"/>
</dbReference>
<dbReference type="Gene3D" id="1.10.10.10">
    <property type="entry name" value="Winged helix-like DNA-binding domain superfamily/Winged helix DNA-binding domain"/>
    <property type="match status" value="1"/>
</dbReference>
<evidence type="ECO:0000313" key="7">
    <source>
        <dbReference type="EMBL" id="ARU63916.1"/>
    </source>
</evidence>
<dbReference type="InterPro" id="IPR046342">
    <property type="entry name" value="CBS_dom_sf"/>
</dbReference>
<dbReference type="GO" id="GO:0003700">
    <property type="term" value="F:DNA-binding transcription factor activity"/>
    <property type="evidence" value="ECO:0007669"/>
    <property type="project" value="InterPro"/>
</dbReference>
<dbReference type="SMART" id="SM00116">
    <property type="entry name" value="CBS"/>
    <property type="match status" value="2"/>
</dbReference>
<dbReference type="InterPro" id="IPR013196">
    <property type="entry name" value="HTH_11"/>
</dbReference>
<dbReference type="PROSITE" id="PS51371">
    <property type="entry name" value="CBS"/>
    <property type="match status" value="2"/>
</dbReference>
<dbReference type="InterPro" id="IPR016842">
    <property type="entry name" value="UCP026546_HTH-CBS"/>
</dbReference>
<evidence type="ECO:0000256" key="3">
    <source>
        <dbReference type="ARBA" id="ARBA00023163"/>
    </source>
</evidence>
<feature type="domain" description="HTH deoR-type" evidence="5">
    <location>
        <begin position="1"/>
        <end position="62"/>
    </location>
</feature>
<dbReference type="CDD" id="cd04617">
    <property type="entry name" value="CBS_pair_CcpN"/>
    <property type="match status" value="1"/>
</dbReference>
<evidence type="ECO:0000256" key="4">
    <source>
        <dbReference type="PROSITE-ProRule" id="PRU00703"/>
    </source>
</evidence>
<organism evidence="7 8">
    <name type="scientific">Tumebacillus avium</name>
    <dbReference type="NCBI Taxonomy" id="1903704"/>
    <lineage>
        <taxon>Bacteria</taxon>
        <taxon>Bacillati</taxon>
        <taxon>Bacillota</taxon>
        <taxon>Bacilli</taxon>
        <taxon>Bacillales</taxon>
        <taxon>Alicyclobacillaceae</taxon>
        <taxon>Tumebacillus</taxon>
    </lineage>
</organism>
<dbReference type="PANTHER" id="PTHR43080:SF2">
    <property type="entry name" value="CBS DOMAIN-CONTAINING PROTEIN"/>
    <property type="match status" value="1"/>
</dbReference>
<dbReference type="Pfam" id="PF00571">
    <property type="entry name" value="CBS"/>
    <property type="match status" value="2"/>
</dbReference>
<dbReference type="Pfam" id="PF08279">
    <property type="entry name" value="HTH_11"/>
    <property type="match status" value="1"/>
</dbReference>
<dbReference type="InterPro" id="IPR001034">
    <property type="entry name" value="DeoR_HTH"/>
</dbReference>
<dbReference type="AlphaFoldDB" id="A0A1Y0IVW6"/>
<dbReference type="InterPro" id="IPR000644">
    <property type="entry name" value="CBS_dom"/>
</dbReference>
<protein>
    <submittedName>
        <fullName evidence="7">Transcriptional regulator</fullName>
    </submittedName>
</protein>
<feature type="domain" description="CBS" evidence="6">
    <location>
        <begin position="78"/>
        <end position="134"/>
    </location>
</feature>
<keyword evidence="3" id="KW-0804">Transcription</keyword>
<dbReference type="KEGG" id="tum:CBW65_14280"/>
<dbReference type="InterPro" id="IPR051257">
    <property type="entry name" value="Diverse_CBS-Domain"/>
</dbReference>
<dbReference type="InterPro" id="IPR036388">
    <property type="entry name" value="WH-like_DNA-bd_sf"/>
</dbReference>
<reference evidence="8" key="1">
    <citation type="submission" date="2017-05" db="EMBL/GenBank/DDBJ databases">
        <authorList>
            <person name="Sung H."/>
        </authorList>
    </citation>
    <scope>NUCLEOTIDE SEQUENCE [LARGE SCALE GENOMIC DNA]</scope>
    <source>
        <strain evidence="8">AR23208</strain>
    </source>
</reference>
<dbReference type="SUPFAM" id="SSF54631">
    <property type="entry name" value="CBS-domain pair"/>
    <property type="match status" value="1"/>
</dbReference>
<dbReference type="EMBL" id="CP021434">
    <property type="protein sequence ID" value="ARU63916.1"/>
    <property type="molecule type" value="Genomic_DNA"/>
</dbReference>
<keyword evidence="2 4" id="KW-0129">CBS domain</keyword>
<evidence type="ECO:0000256" key="2">
    <source>
        <dbReference type="ARBA" id="ARBA00023122"/>
    </source>
</evidence>
<evidence type="ECO:0000259" key="6">
    <source>
        <dbReference type="PROSITE" id="PS51371"/>
    </source>
</evidence>
<dbReference type="PIRSF" id="PIRSF026546">
    <property type="entry name" value="UCP026546_CBS_YqzB"/>
    <property type="match status" value="1"/>
</dbReference>